<evidence type="ECO:0000259" key="1">
    <source>
        <dbReference type="Pfam" id="PF07238"/>
    </source>
</evidence>
<protein>
    <submittedName>
        <fullName evidence="2">Type IV pilus assembly protein PilZ</fullName>
    </submittedName>
</protein>
<evidence type="ECO:0000313" key="2">
    <source>
        <dbReference type="EMBL" id="TCO83145.1"/>
    </source>
</evidence>
<name>A0A4R2LJ14_9GAMM</name>
<dbReference type="RefSeq" id="WP_132538932.1">
    <property type="nucleotide sequence ID" value="NZ_SLWY01000003.1"/>
</dbReference>
<accession>A0A4R2LJ14</accession>
<dbReference type="InterPro" id="IPR009875">
    <property type="entry name" value="PilZ_domain"/>
</dbReference>
<reference evidence="2 3" key="1">
    <citation type="submission" date="2019-03" db="EMBL/GenBank/DDBJ databases">
        <title>Genomic Encyclopedia of Type Strains, Phase IV (KMG-IV): sequencing the most valuable type-strain genomes for metagenomic binning, comparative biology and taxonomic classification.</title>
        <authorList>
            <person name="Goeker M."/>
        </authorList>
    </citation>
    <scope>NUCLEOTIDE SEQUENCE [LARGE SCALE GENOMIC DNA]</scope>
    <source>
        <strain evidence="2 3">DSM 25287</strain>
    </source>
</reference>
<keyword evidence="3" id="KW-1185">Reference proteome</keyword>
<sequence>MLEPSAKAAKQGVMSVAIRDKNALFQAFMPFLKNGGLFIATEKPFELGDEVFLLVTLMDEPQRYPVTGRVVWLTPKTSIGARPAGIGVQFTGMESATVLKKIDTYLAGMQQSERPTHTL</sequence>
<dbReference type="Gene3D" id="2.40.10.220">
    <property type="entry name" value="predicted glycosyltransferase like domains"/>
    <property type="match status" value="1"/>
</dbReference>
<dbReference type="OrthoDB" id="5296245at2"/>
<gene>
    <name evidence="2" type="ORF">EV699_103195</name>
</gene>
<dbReference type="Pfam" id="PF07238">
    <property type="entry name" value="PilZ"/>
    <property type="match status" value="1"/>
</dbReference>
<dbReference type="EMBL" id="SLWY01000003">
    <property type="protein sequence ID" value="TCO83145.1"/>
    <property type="molecule type" value="Genomic_DNA"/>
</dbReference>
<comment type="caution">
    <text evidence="2">The sequence shown here is derived from an EMBL/GenBank/DDBJ whole genome shotgun (WGS) entry which is preliminary data.</text>
</comment>
<proteinExistence type="predicted"/>
<evidence type="ECO:0000313" key="3">
    <source>
        <dbReference type="Proteomes" id="UP000295765"/>
    </source>
</evidence>
<feature type="domain" description="PilZ" evidence="1">
    <location>
        <begin position="15"/>
        <end position="107"/>
    </location>
</feature>
<dbReference type="GO" id="GO:0035438">
    <property type="term" value="F:cyclic-di-GMP binding"/>
    <property type="evidence" value="ECO:0007669"/>
    <property type="project" value="InterPro"/>
</dbReference>
<dbReference type="Proteomes" id="UP000295765">
    <property type="component" value="Unassembled WGS sequence"/>
</dbReference>
<dbReference type="AlphaFoldDB" id="A0A4R2LJ14"/>
<organism evidence="2 3">
    <name type="scientific">Plasticicumulans lactativorans</name>
    <dbReference type="NCBI Taxonomy" id="1133106"/>
    <lineage>
        <taxon>Bacteria</taxon>
        <taxon>Pseudomonadati</taxon>
        <taxon>Pseudomonadota</taxon>
        <taxon>Gammaproteobacteria</taxon>
        <taxon>Candidatus Competibacteraceae</taxon>
        <taxon>Plasticicumulans</taxon>
    </lineage>
</organism>